<evidence type="ECO:0000313" key="6">
    <source>
        <dbReference type="Proteomes" id="UP000283855"/>
    </source>
</evidence>
<accession>A0A413SZB8</accession>
<dbReference type="SUPFAM" id="SSF53649">
    <property type="entry name" value="Alkaline phosphatase-like"/>
    <property type="match status" value="1"/>
</dbReference>
<evidence type="ECO:0000259" key="4">
    <source>
        <dbReference type="Pfam" id="PF00884"/>
    </source>
</evidence>
<dbReference type="PROSITE" id="PS00149">
    <property type="entry name" value="SULFATASE_2"/>
    <property type="match status" value="1"/>
</dbReference>
<dbReference type="EMBL" id="QSFT01000017">
    <property type="protein sequence ID" value="RHA75235.1"/>
    <property type="molecule type" value="Genomic_DNA"/>
</dbReference>
<dbReference type="InterPro" id="IPR000917">
    <property type="entry name" value="Sulfatase_N"/>
</dbReference>
<dbReference type="Gene3D" id="3.30.1120.10">
    <property type="match status" value="1"/>
</dbReference>
<gene>
    <name evidence="5" type="ORF">DW921_09075</name>
</gene>
<dbReference type="PANTHER" id="PTHR43751:SF6">
    <property type="entry name" value="N-ACETYLGALACTOSAMINE-6-O-SULFATASE"/>
    <property type="match status" value="1"/>
</dbReference>
<dbReference type="PROSITE" id="PS00523">
    <property type="entry name" value="SULFATASE_1"/>
    <property type="match status" value="1"/>
</dbReference>
<sequence length="526" mass="58200">MKRQYFTLPLLFPALCSWAGGAGSSRDGQVPAGRGLPNVIVIYADDLGYGDLQCYGAKNVKTPHVDRLAAEGIRFTNAHSVAATSTPSRYSLLTGEYAWRRPDTDIAAGNAGMIIRPGQYTMADMFHHAGYATAAIGKWHLGLGDKTASQDWNAPLPSALGDLGFDYHYIMAATADRVPCVFIENGQVANYDPSAPIEVSYEKNFPGEPTGRDNPELLYNLRPSHGHDMSIVNGISRIGYMKGGGRALWKDENIADSITAHAVRFMQENKDRPFFLYFATNDVHVPRFPHPRFRGQSGMGLRGDAIVQFDWSVGRIMEELDRLGLTENTLVILSSDNGPVVDDGYDDHAEELLGGHRPAGPWRGYKYSAFEGGTAVPVIVRWPEGIRKTGVTSDVLMSQIDWMASLGALIGARMPEGSAPDSWNRLENLLGTDATDRPWIVEQAANHVLSVRAGEWKYIEPNDGPKMITWGPEIETGNDSRPQLYHMKEAYEQENLAPRQPEKLFELQKLLRMIRAGKGDEWHEGK</sequence>
<protein>
    <submittedName>
        <fullName evidence="5">Arylsulfatase</fullName>
    </submittedName>
</protein>
<dbReference type="RefSeq" id="WP_008144835.1">
    <property type="nucleotide sequence ID" value="NZ_CABJGD010000017.1"/>
</dbReference>
<proteinExistence type="inferred from homology"/>
<evidence type="ECO:0000256" key="3">
    <source>
        <dbReference type="PIRSR" id="PIRSR600917-52"/>
    </source>
</evidence>
<feature type="domain" description="Sulfatase N-terminal" evidence="4">
    <location>
        <begin position="37"/>
        <end position="411"/>
    </location>
</feature>
<dbReference type="Gene3D" id="3.40.720.10">
    <property type="entry name" value="Alkaline Phosphatase, subunit A"/>
    <property type="match status" value="1"/>
</dbReference>
<evidence type="ECO:0000313" key="5">
    <source>
        <dbReference type="EMBL" id="RHA75235.1"/>
    </source>
</evidence>
<comment type="PTM">
    <text evidence="3">The conversion to 3-oxoalanine (also known as C-formylglycine, FGly), of a serine or cysteine residue in prokaryotes and of a cysteine residue in eukaryotes, is critical for catalytic activity.</text>
</comment>
<dbReference type="PANTHER" id="PTHR43751">
    <property type="entry name" value="SULFATASE"/>
    <property type="match status" value="1"/>
</dbReference>
<keyword evidence="2" id="KW-0378">Hydrolase</keyword>
<dbReference type="AlphaFoldDB" id="A0A413SZB8"/>
<dbReference type="InterPro" id="IPR024607">
    <property type="entry name" value="Sulfatase_CS"/>
</dbReference>
<evidence type="ECO:0000256" key="2">
    <source>
        <dbReference type="ARBA" id="ARBA00022801"/>
    </source>
</evidence>
<feature type="modified residue" description="3-oxoalanine (Ser)" evidence="3">
    <location>
        <position position="85"/>
    </location>
</feature>
<comment type="caution">
    <text evidence="5">The sequence shown here is derived from an EMBL/GenBank/DDBJ whole genome shotgun (WGS) entry which is preliminary data.</text>
</comment>
<organism evidence="5 6">
    <name type="scientific">Phocaeicola coprophilus</name>
    <dbReference type="NCBI Taxonomy" id="387090"/>
    <lineage>
        <taxon>Bacteria</taxon>
        <taxon>Pseudomonadati</taxon>
        <taxon>Bacteroidota</taxon>
        <taxon>Bacteroidia</taxon>
        <taxon>Bacteroidales</taxon>
        <taxon>Bacteroidaceae</taxon>
        <taxon>Phocaeicola</taxon>
    </lineage>
</organism>
<dbReference type="Proteomes" id="UP000283855">
    <property type="component" value="Unassembled WGS sequence"/>
</dbReference>
<evidence type="ECO:0000256" key="1">
    <source>
        <dbReference type="ARBA" id="ARBA00008779"/>
    </source>
</evidence>
<dbReference type="InterPro" id="IPR017850">
    <property type="entry name" value="Alkaline_phosphatase_core_sf"/>
</dbReference>
<dbReference type="GeneID" id="78405561"/>
<name>A0A413SZB8_9BACT</name>
<dbReference type="GO" id="GO:0016787">
    <property type="term" value="F:hydrolase activity"/>
    <property type="evidence" value="ECO:0007669"/>
    <property type="project" value="UniProtKB-KW"/>
</dbReference>
<comment type="similarity">
    <text evidence="1">Belongs to the sulfatase family.</text>
</comment>
<dbReference type="Pfam" id="PF00884">
    <property type="entry name" value="Sulfatase"/>
    <property type="match status" value="1"/>
</dbReference>
<dbReference type="InterPro" id="IPR052701">
    <property type="entry name" value="GAG_Ulvan_Degrading_Sulfatases"/>
</dbReference>
<reference evidence="5 6" key="1">
    <citation type="submission" date="2018-08" db="EMBL/GenBank/DDBJ databases">
        <title>A genome reference for cultivated species of the human gut microbiota.</title>
        <authorList>
            <person name="Zou Y."/>
            <person name="Xue W."/>
            <person name="Luo G."/>
        </authorList>
    </citation>
    <scope>NUCLEOTIDE SEQUENCE [LARGE SCALE GENOMIC DNA]</scope>
    <source>
        <strain evidence="5 6">AM42-38</strain>
    </source>
</reference>
<dbReference type="CDD" id="cd16143">
    <property type="entry name" value="ARS_like"/>
    <property type="match status" value="1"/>
</dbReference>